<dbReference type="OrthoDB" id="4176762at2759"/>
<gene>
    <name evidence="2" type="ORF">AJ80_04387</name>
</gene>
<proteinExistence type="predicted"/>
<name>A0A2B7YBR4_POLH7</name>
<dbReference type="InterPro" id="IPR001810">
    <property type="entry name" value="F-box_dom"/>
</dbReference>
<evidence type="ECO:0000313" key="3">
    <source>
        <dbReference type="Proteomes" id="UP000224634"/>
    </source>
</evidence>
<dbReference type="SUPFAM" id="SSF81383">
    <property type="entry name" value="F-box domain"/>
    <property type="match status" value="1"/>
</dbReference>
<evidence type="ECO:0000259" key="1">
    <source>
        <dbReference type="PROSITE" id="PS50181"/>
    </source>
</evidence>
<protein>
    <recommendedName>
        <fullName evidence="1">F-box domain-containing protein</fullName>
    </recommendedName>
</protein>
<dbReference type="EMBL" id="PDNA01000056">
    <property type="protein sequence ID" value="PGH18640.1"/>
    <property type="molecule type" value="Genomic_DNA"/>
</dbReference>
<evidence type="ECO:0000313" key="2">
    <source>
        <dbReference type="EMBL" id="PGH18640.1"/>
    </source>
</evidence>
<dbReference type="Pfam" id="PF00646">
    <property type="entry name" value="F-box"/>
    <property type="match status" value="1"/>
</dbReference>
<feature type="domain" description="F-box" evidence="1">
    <location>
        <begin position="37"/>
        <end position="93"/>
    </location>
</feature>
<dbReference type="InterPro" id="IPR036047">
    <property type="entry name" value="F-box-like_dom_sf"/>
</dbReference>
<dbReference type="AlphaFoldDB" id="A0A2B7YBR4"/>
<dbReference type="Proteomes" id="UP000224634">
    <property type="component" value="Unassembled WGS sequence"/>
</dbReference>
<reference evidence="2 3" key="1">
    <citation type="submission" date="2017-10" db="EMBL/GenBank/DDBJ databases">
        <title>Comparative genomics in systemic dimorphic fungi from Ajellomycetaceae.</title>
        <authorList>
            <person name="Munoz J.F."/>
            <person name="Mcewen J.G."/>
            <person name="Clay O.K."/>
            <person name="Cuomo C.A."/>
        </authorList>
    </citation>
    <scope>NUCLEOTIDE SEQUENCE [LARGE SCALE GENOMIC DNA]</scope>
    <source>
        <strain evidence="2 3">UAMH7299</strain>
    </source>
</reference>
<comment type="caution">
    <text evidence="2">The sequence shown here is derived from an EMBL/GenBank/DDBJ whole genome shotgun (WGS) entry which is preliminary data.</text>
</comment>
<keyword evidence="3" id="KW-1185">Reference proteome</keyword>
<sequence>MPLIPKCLYCEAPGPPSSPRLTHKGPCTPEEIRNGESSALHRLPSELLDQVIDSLSPLSMRSLRITCRKFYNYAHHGHQAPYNLSREEHFKFLCLLERDQPPLETAVCGFCRTLKDKSEFFPSELQMEPFLRRCKGTKRALRVCPYVSLSQGGIRELGNGLRGGTVCNHVSCALNGHPKITRDGGNYNLEKRHFVTVVTDDIEFWPDALEVSKYLEVYNVPICPHLRLGDRLVLDAYRPHEKEWEGNCRDCDTHFQFEMNSYPKRKRFFCRRQLVVSVSRNLGRLQRHDDPRWLSQLSVSKEPDLTNYWLNCILLSLDYETERRERIHNSTICDSRYQTCRFKAKIQDSIDQLGVSSANMRMEIDGMGGLFLQEPFTSHLDYFLDLKDKVLSKPLWASPERESVFSAEYGPDGFLISDEF</sequence>
<organism evidence="2 3">
    <name type="scientific">Polytolypa hystricis (strain UAMH7299)</name>
    <dbReference type="NCBI Taxonomy" id="1447883"/>
    <lineage>
        <taxon>Eukaryota</taxon>
        <taxon>Fungi</taxon>
        <taxon>Dikarya</taxon>
        <taxon>Ascomycota</taxon>
        <taxon>Pezizomycotina</taxon>
        <taxon>Eurotiomycetes</taxon>
        <taxon>Eurotiomycetidae</taxon>
        <taxon>Onygenales</taxon>
        <taxon>Onygenales incertae sedis</taxon>
        <taxon>Polytolypa</taxon>
    </lineage>
</organism>
<accession>A0A2B7YBR4</accession>
<dbReference type="PROSITE" id="PS50181">
    <property type="entry name" value="FBOX"/>
    <property type="match status" value="1"/>
</dbReference>